<gene>
    <name evidence="6" type="ORF">KHQ06_23870</name>
</gene>
<dbReference type="InterPro" id="IPR050707">
    <property type="entry name" value="HTH_MetabolicPath_Reg"/>
</dbReference>
<evidence type="ECO:0000259" key="5">
    <source>
        <dbReference type="PROSITE" id="PS51078"/>
    </source>
</evidence>
<sequence length="244" mass="26631">MNSVLTTLHVFEEVATTQPTGLSELARRLDIPKSTVQRCLKTLEQAGWTRSTADGHWEITGLAFRLGSAVAGRDNLRELALPELSALQSITAETVHLAVPDGDELVLVERLDSSHELRAFLPLGTRLPLHAAATGKAYLATLPDEGIDHYLATRPARITPDTETDPDRLWTEIRRIRECGYATTEQGLHTGISAVAVAIRTPAGPARASFSISGPSSRLTPDHFAEYGLRALATRDAIERLLRR</sequence>
<keyword evidence="1" id="KW-0805">Transcription regulation</keyword>
<dbReference type="RefSeq" id="WP_213555455.1">
    <property type="nucleotide sequence ID" value="NZ_JBHZDI010000135.1"/>
</dbReference>
<evidence type="ECO:0000256" key="3">
    <source>
        <dbReference type="ARBA" id="ARBA00023163"/>
    </source>
</evidence>
<proteinExistence type="predicted"/>
<keyword evidence="2" id="KW-0238">DNA-binding</keyword>
<evidence type="ECO:0000256" key="2">
    <source>
        <dbReference type="ARBA" id="ARBA00023125"/>
    </source>
</evidence>
<dbReference type="PANTHER" id="PTHR30136">
    <property type="entry name" value="HELIX-TURN-HELIX TRANSCRIPTIONAL REGULATOR, ICLR FAMILY"/>
    <property type="match status" value="1"/>
</dbReference>
<dbReference type="SUPFAM" id="SSF55781">
    <property type="entry name" value="GAF domain-like"/>
    <property type="match status" value="1"/>
</dbReference>
<name>A0ABX8CJ30_9NOCA</name>
<dbReference type="PANTHER" id="PTHR30136:SF24">
    <property type="entry name" value="HTH-TYPE TRANSCRIPTIONAL REPRESSOR ALLR"/>
    <property type="match status" value="1"/>
</dbReference>
<dbReference type="InterPro" id="IPR014757">
    <property type="entry name" value="Tscrpt_reg_IclR_C"/>
</dbReference>
<dbReference type="PROSITE" id="PS51078">
    <property type="entry name" value="ICLR_ED"/>
    <property type="match status" value="1"/>
</dbReference>
<dbReference type="InterPro" id="IPR036390">
    <property type="entry name" value="WH_DNA-bd_sf"/>
</dbReference>
<dbReference type="SUPFAM" id="SSF46785">
    <property type="entry name" value="Winged helix' DNA-binding domain"/>
    <property type="match status" value="1"/>
</dbReference>
<feature type="domain" description="IclR-ED" evidence="5">
    <location>
        <begin position="62"/>
        <end position="244"/>
    </location>
</feature>
<dbReference type="Gene3D" id="1.10.10.10">
    <property type="entry name" value="Winged helix-like DNA-binding domain superfamily/Winged helix DNA-binding domain"/>
    <property type="match status" value="1"/>
</dbReference>
<evidence type="ECO:0000256" key="1">
    <source>
        <dbReference type="ARBA" id="ARBA00023015"/>
    </source>
</evidence>
<dbReference type="Proteomes" id="UP000683310">
    <property type="component" value="Chromosome"/>
</dbReference>
<keyword evidence="3" id="KW-0804">Transcription</keyword>
<dbReference type="SMART" id="SM00346">
    <property type="entry name" value="HTH_ICLR"/>
    <property type="match status" value="1"/>
</dbReference>
<organism evidence="6 7">
    <name type="scientific">Nocardia tengchongensis</name>
    <dbReference type="NCBI Taxonomy" id="2055889"/>
    <lineage>
        <taxon>Bacteria</taxon>
        <taxon>Bacillati</taxon>
        <taxon>Actinomycetota</taxon>
        <taxon>Actinomycetes</taxon>
        <taxon>Mycobacteriales</taxon>
        <taxon>Nocardiaceae</taxon>
        <taxon>Nocardia</taxon>
    </lineage>
</organism>
<dbReference type="Gene3D" id="3.30.450.40">
    <property type="match status" value="1"/>
</dbReference>
<dbReference type="Pfam" id="PF01614">
    <property type="entry name" value="IclR_C"/>
    <property type="match status" value="1"/>
</dbReference>
<dbReference type="Pfam" id="PF09339">
    <property type="entry name" value="HTH_IclR"/>
    <property type="match status" value="1"/>
</dbReference>
<reference evidence="6 7" key="1">
    <citation type="submission" date="2021-04" db="EMBL/GenBank/DDBJ databases">
        <title>Nocardia tengchongensis.</title>
        <authorList>
            <person name="Zhuang k."/>
            <person name="Ran Y."/>
            <person name="Li W."/>
        </authorList>
    </citation>
    <scope>NUCLEOTIDE SEQUENCE [LARGE SCALE GENOMIC DNA]</scope>
    <source>
        <strain evidence="6 7">CFH S0057</strain>
    </source>
</reference>
<evidence type="ECO:0000313" key="6">
    <source>
        <dbReference type="EMBL" id="QVI19422.1"/>
    </source>
</evidence>
<dbReference type="InterPro" id="IPR029016">
    <property type="entry name" value="GAF-like_dom_sf"/>
</dbReference>
<dbReference type="InterPro" id="IPR005471">
    <property type="entry name" value="Tscrpt_reg_IclR_N"/>
</dbReference>
<dbReference type="InterPro" id="IPR036388">
    <property type="entry name" value="WH-like_DNA-bd_sf"/>
</dbReference>
<dbReference type="PROSITE" id="PS51077">
    <property type="entry name" value="HTH_ICLR"/>
    <property type="match status" value="1"/>
</dbReference>
<dbReference type="EMBL" id="CP074371">
    <property type="protein sequence ID" value="QVI19422.1"/>
    <property type="molecule type" value="Genomic_DNA"/>
</dbReference>
<keyword evidence="7" id="KW-1185">Reference proteome</keyword>
<accession>A0ABX8CJ30</accession>
<evidence type="ECO:0000313" key="7">
    <source>
        <dbReference type="Proteomes" id="UP000683310"/>
    </source>
</evidence>
<feature type="domain" description="HTH iclR-type" evidence="4">
    <location>
        <begin position="1"/>
        <end position="68"/>
    </location>
</feature>
<evidence type="ECO:0000259" key="4">
    <source>
        <dbReference type="PROSITE" id="PS51077"/>
    </source>
</evidence>
<protein>
    <submittedName>
        <fullName evidence="6">IclR family transcriptional regulator</fullName>
    </submittedName>
</protein>